<dbReference type="RefSeq" id="WP_188753099.1">
    <property type="nucleotide sequence ID" value="NZ_BMIK01000018.1"/>
</dbReference>
<organism evidence="2 3">
    <name type="scientific">Parapedobacter defluvii</name>
    <dbReference type="NCBI Taxonomy" id="2045106"/>
    <lineage>
        <taxon>Bacteria</taxon>
        <taxon>Pseudomonadati</taxon>
        <taxon>Bacteroidota</taxon>
        <taxon>Sphingobacteriia</taxon>
        <taxon>Sphingobacteriales</taxon>
        <taxon>Sphingobacteriaceae</taxon>
        <taxon>Parapedobacter</taxon>
    </lineage>
</organism>
<comment type="caution">
    <text evidence="2">The sequence shown here is derived from an EMBL/GenBank/DDBJ whole genome shotgun (WGS) entry which is preliminary data.</text>
</comment>
<protein>
    <submittedName>
        <fullName evidence="2">Uncharacterized protein</fullName>
    </submittedName>
</protein>
<sequence length="167" mass="19232">MLQQFTWEQFLWVAATLAAVWYISVLLLFFRKEIRGLFTPENKTNARPSDPGEPEDGEVFDLMGSTAMSEGVLDIAPDELTFSPKSDTDGKTRKLGLVSDFLQEIKELIDTIEREKGNKEDFHKLFDALKQKYPAIRESGRLETLASYLEDHLPFTLTDEEMQHLWD</sequence>
<keyword evidence="3" id="KW-1185">Reference proteome</keyword>
<feature type="transmembrane region" description="Helical" evidence="1">
    <location>
        <begin position="12"/>
        <end position="30"/>
    </location>
</feature>
<gene>
    <name evidence="2" type="ORF">GCM10011386_38520</name>
</gene>
<accession>A0ABQ1MLX7</accession>
<dbReference type="EMBL" id="BMIK01000018">
    <property type="protein sequence ID" value="GGC42572.1"/>
    <property type="molecule type" value="Genomic_DNA"/>
</dbReference>
<reference evidence="3" key="1">
    <citation type="journal article" date="2019" name="Int. J. Syst. Evol. Microbiol.">
        <title>The Global Catalogue of Microorganisms (GCM) 10K type strain sequencing project: providing services to taxonomists for standard genome sequencing and annotation.</title>
        <authorList>
            <consortium name="The Broad Institute Genomics Platform"/>
            <consortium name="The Broad Institute Genome Sequencing Center for Infectious Disease"/>
            <person name="Wu L."/>
            <person name="Ma J."/>
        </authorList>
    </citation>
    <scope>NUCLEOTIDE SEQUENCE [LARGE SCALE GENOMIC DNA]</scope>
    <source>
        <strain evidence="3">CGMCC 1.15342</strain>
    </source>
</reference>
<evidence type="ECO:0000313" key="3">
    <source>
        <dbReference type="Proteomes" id="UP000597338"/>
    </source>
</evidence>
<evidence type="ECO:0000313" key="2">
    <source>
        <dbReference type="EMBL" id="GGC42572.1"/>
    </source>
</evidence>
<name>A0ABQ1MLX7_9SPHI</name>
<keyword evidence="1" id="KW-1133">Transmembrane helix</keyword>
<keyword evidence="1" id="KW-0812">Transmembrane</keyword>
<proteinExistence type="predicted"/>
<evidence type="ECO:0000256" key="1">
    <source>
        <dbReference type="SAM" id="Phobius"/>
    </source>
</evidence>
<dbReference type="Proteomes" id="UP000597338">
    <property type="component" value="Unassembled WGS sequence"/>
</dbReference>
<keyword evidence="1" id="KW-0472">Membrane</keyword>